<dbReference type="Pfam" id="PF01464">
    <property type="entry name" value="SLT"/>
    <property type="match status" value="1"/>
</dbReference>
<dbReference type="KEGG" id="nva:G3M78_11640"/>
<dbReference type="SUPFAM" id="SSF53955">
    <property type="entry name" value="Lysozyme-like"/>
    <property type="match status" value="1"/>
</dbReference>
<dbReference type="SUPFAM" id="SSF54106">
    <property type="entry name" value="LysM domain"/>
    <property type="match status" value="2"/>
</dbReference>
<gene>
    <name evidence="3" type="ORF">G3M78_11640</name>
</gene>
<evidence type="ECO:0000313" key="3">
    <source>
        <dbReference type="EMBL" id="QPJ66010.1"/>
    </source>
</evidence>
<dbReference type="EMBL" id="CP048620">
    <property type="protein sequence ID" value="QPJ66010.1"/>
    <property type="molecule type" value="Genomic_DNA"/>
</dbReference>
<feature type="domain" description="LysM" evidence="2">
    <location>
        <begin position="671"/>
        <end position="716"/>
    </location>
</feature>
<dbReference type="CDD" id="cd16894">
    <property type="entry name" value="MltD-like"/>
    <property type="match status" value="1"/>
</dbReference>
<feature type="domain" description="LysM" evidence="2">
    <location>
        <begin position="467"/>
        <end position="511"/>
    </location>
</feature>
<name>A0A7T0C3X5_9BACT</name>
<dbReference type="PANTHER" id="PTHR33734:SF22">
    <property type="entry name" value="MEMBRANE-BOUND LYTIC MUREIN TRANSGLYCOSYLASE D"/>
    <property type="match status" value="1"/>
</dbReference>
<organism evidence="3 4">
    <name type="scientific">Candidatus Nitrohelix vancouverensis</name>
    <dbReference type="NCBI Taxonomy" id="2705534"/>
    <lineage>
        <taxon>Bacteria</taxon>
        <taxon>Pseudomonadati</taxon>
        <taxon>Nitrospinota/Tectimicrobiota group</taxon>
        <taxon>Nitrospinota</taxon>
        <taxon>Nitrospinia</taxon>
        <taxon>Nitrospinales</taxon>
        <taxon>Nitrospinaceae</taxon>
        <taxon>Candidatus Nitrohelix</taxon>
    </lineage>
</organism>
<proteinExistence type="predicted"/>
<dbReference type="Proteomes" id="UP000594464">
    <property type="component" value="Chromosome"/>
</dbReference>
<dbReference type="Pfam" id="PF01476">
    <property type="entry name" value="LysM"/>
    <property type="match status" value="3"/>
</dbReference>
<feature type="chain" id="PRO_5032417776" evidence="1">
    <location>
        <begin position="26"/>
        <end position="723"/>
    </location>
</feature>
<reference evidence="4" key="1">
    <citation type="submission" date="2020-02" db="EMBL/GenBank/DDBJ databases">
        <title>Genomic and physiological characterization of two novel Nitrospinaceae genera.</title>
        <authorList>
            <person name="Mueller A.J."/>
            <person name="Jung M.-Y."/>
            <person name="Strachan C.R."/>
            <person name="Herbold C.W."/>
            <person name="Kirkegaard R.H."/>
            <person name="Daims H."/>
        </authorList>
    </citation>
    <scope>NUCLEOTIDE SEQUENCE [LARGE SCALE GENOMIC DNA]</scope>
</reference>
<feature type="signal peptide" evidence="1">
    <location>
        <begin position="1"/>
        <end position="25"/>
    </location>
</feature>
<feature type="domain" description="LysM" evidence="2">
    <location>
        <begin position="396"/>
        <end position="440"/>
    </location>
</feature>
<dbReference type="AlphaFoldDB" id="A0A7T0C3X5"/>
<dbReference type="InterPro" id="IPR008258">
    <property type="entry name" value="Transglycosylase_SLT_dom_1"/>
</dbReference>
<evidence type="ECO:0000256" key="1">
    <source>
        <dbReference type="SAM" id="SignalP"/>
    </source>
</evidence>
<evidence type="ECO:0000313" key="4">
    <source>
        <dbReference type="Proteomes" id="UP000594464"/>
    </source>
</evidence>
<dbReference type="InterPro" id="IPR023346">
    <property type="entry name" value="Lysozyme-like_dom_sf"/>
</dbReference>
<dbReference type="PROSITE" id="PS51782">
    <property type="entry name" value="LYSM"/>
    <property type="match status" value="3"/>
</dbReference>
<dbReference type="SMART" id="SM00257">
    <property type="entry name" value="LysM"/>
    <property type="match status" value="4"/>
</dbReference>
<sequence length="723" mass="82923">MVFKLTIRVVLAVFVFAFLSLPAQASLPKLQPADETHFAIPHGFEDRVAFWVDVYSKHSTSHAIVHDSNDLSIVYEVVDLGSNRLSRRERDRITDKVKAGYKKILRKLARAKNFTGLSNKEMAVYRLVKKDFNKAARSIRVQIGQKDRFRGGIERSGLYMEEIERIIRNHGLPIELSVLPHVESSFQLSAYSSAGAAGIWQFTRGTGRMFMKIGYDVDERLDPILATTAAAKLLKLNYKNLKNWPLAITAYNHGLQGMKRAQKKHGSNIKRVVDSYRSRIFGFASKNFYAEFLAALHVVRNKEKYFPNLNIMLPVKMTSLHFTDYVHVDTLIDHWGMTLEEIKEYNPSLRKPVLSGEKRIPMGFVFKAPQRSYAKLASLYDTIPQSRKYSSQVRSKWHTVSRGDTLSGIALRYGTSVQKLKNYNNIGRKNRIYAGQVLNLPGTGRSRHSSQERETIQRVNLGDRQMVRYKIRKRDNLTKIARRFNTDIKELARLNRINDLHSIHPGQWLKIPASKALIQNENEPEKVIQIARKESSAIALSVNKRDVKPTADKLGQVKLAHLERLNQNRPAFRPVSFNVEKKNNAASDPNVGWITVDFDETLSHYAEWAGVSVRKVLRFNGLSRQASLSINERVKVPLNRVTPDEFEERRQEYHKAIQEDFFNNYEIKRLVVRNVKKGETLWEICNDNIIIPFWLLSSYNTDKNINSLSVGEPIVIPMIAPIA</sequence>
<dbReference type="InterPro" id="IPR036779">
    <property type="entry name" value="LysM_dom_sf"/>
</dbReference>
<dbReference type="Gene3D" id="3.10.350.10">
    <property type="entry name" value="LysM domain"/>
    <property type="match status" value="2"/>
</dbReference>
<keyword evidence="1" id="KW-0732">Signal</keyword>
<accession>A0A7T0C3X5</accession>
<dbReference type="Gene3D" id="1.10.530.10">
    <property type="match status" value="1"/>
</dbReference>
<dbReference type="PANTHER" id="PTHR33734">
    <property type="entry name" value="LYSM DOMAIN-CONTAINING GPI-ANCHORED PROTEIN 2"/>
    <property type="match status" value="1"/>
</dbReference>
<dbReference type="CDD" id="cd00118">
    <property type="entry name" value="LysM"/>
    <property type="match status" value="2"/>
</dbReference>
<protein>
    <submittedName>
        <fullName evidence="3">LysM peptidoglycan-binding domain-containing protein</fullName>
    </submittedName>
</protein>
<evidence type="ECO:0000259" key="2">
    <source>
        <dbReference type="PROSITE" id="PS51782"/>
    </source>
</evidence>
<dbReference type="InterPro" id="IPR018392">
    <property type="entry name" value="LysM"/>
</dbReference>